<protein>
    <submittedName>
        <fullName evidence="1">Uncharacterized protein</fullName>
    </submittedName>
</protein>
<sequence>MSGAAVPYPKISKVANRFKLPVTFMWEKKYLSAPSLVSRTGLIPVASSLLSGGQ</sequence>
<keyword evidence="2" id="KW-1185">Reference proteome</keyword>
<comment type="caution">
    <text evidence="1">The sequence shown here is derived from an EMBL/GenBank/DDBJ whole genome shotgun (WGS) entry which is preliminary data.</text>
</comment>
<evidence type="ECO:0000313" key="2">
    <source>
        <dbReference type="Proteomes" id="UP000886595"/>
    </source>
</evidence>
<name>A0A8X7QS94_BRACI</name>
<reference evidence="1 2" key="1">
    <citation type="submission" date="2020-02" db="EMBL/GenBank/DDBJ databases">
        <authorList>
            <person name="Ma Q."/>
            <person name="Huang Y."/>
            <person name="Song X."/>
            <person name="Pei D."/>
        </authorList>
    </citation>
    <scope>NUCLEOTIDE SEQUENCE [LARGE SCALE GENOMIC DNA]</scope>
    <source>
        <strain evidence="1">Sxm20200214</strain>
        <tissue evidence="1">Leaf</tissue>
    </source>
</reference>
<dbReference type="EMBL" id="JAAMPC010000012">
    <property type="protein sequence ID" value="KAG2275573.1"/>
    <property type="molecule type" value="Genomic_DNA"/>
</dbReference>
<gene>
    <name evidence="1" type="ORF">Bca52824_058128</name>
</gene>
<organism evidence="1 2">
    <name type="scientific">Brassica carinata</name>
    <name type="common">Ethiopian mustard</name>
    <name type="synonym">Abyssinian cabbage</name>
    <dbReference type="NCBI Taxonomy" id="52824"/>
    <lineage>
        <taxon>Eukaryota</taxon>
        <taxon>Viridiplantae</taxon>
        <taxon>Streptophyta</taxon>
        <taxon>Embryophyta</taxon>
        <taxon>Tracheophyta</taxon>
        <taxon>Spermatophyta</taxon>
        <taxon>Magnoliopsida</taxon>
        <taxon>eudicotyledons</taxon>
        <taxon>Gunneridae</taxon>
        <taxon>Pentapetalae</taxon>
        <taxon>rosids</taxon>
        <taxon>malvids</taxon>
        <taxon>Brassicales</taxon>
        <taxon>Brassicaceae</taxon>
        <taxon>Brassiceae</taxon>
        <taxon>Brassica</taxon>
    </lineage>
</organism>
<dbReference type="Proteomes" id="UP000886595">
    <property type="component" value="Unassembled WGS sequence"/>
</dbReference>
<evidence type="ECO:0000313" key="1">
    <source>
        <dbReference type="EMBL" id="KAG2275573.1"/>
    </source>
</evidence>
<accession>A0A8X7QS94</accession>
<proteinExistence type="predicted"/>
<dbReference type="AlphaFoldDB" id="A0A8X7QS94"/>